<dbReference type="EMBL" id="CADCTZ010001497">
    <property type="protein sequence ID" value="CAA9401585.1"/>
    <property type="molecule type" value="Genomic_DNA"/>
</dbReference>
<accession>A0A6J4P1C8</accession>
<reference evidence="1" key="1">
    <citation type="submission" date="2020-02" db="EMBL/GenBank/DDBJ databases">
        <authorList>
            <person name="Meier V. D."/>
        </authorList>
    </citation>
    <scope>NUCLEOTIDE SEQUENCE</scope>
    <source>
        <strain evidence="1">AVDCRST_MAG84</strain>
    </source>
</reference>
<dbReference type="AlphaFoldDB" id="A0A6J4P1C8"/>
<protein>
    <submittedName>
        <fullName evidence="1">Uncharacterized protein</fullName>
    </submittedName>
</protein>
<gene>
    <name evidence="1" type="ORF">AVDCRST_MAG84-6167</name>
</gene>
<organism evidence="1">
    <name type="scientific">uncultured Microcoleus sp</name>
    <dbReference type="NCBI Taxonomy" id="259945"/>
    <lineage>
        <taxon>Bacteria</taxon>
        <taxon>Bacillati</taxon>
        <taxon>Cyanobacteriota</taxon>
        <taxon>Cyanophyceae</taxon>
        <taxon>Oscillatoriophycideae</taxon>
        <taxon>Oscillatoriales</taxon>
        <taxon>Microcoleaceae</taxon>
        <taxon>Microcoleus</taxon>
        <taxon>environmental samples</taxon>
    </lineage>
</organism>
<sequence>MNFVLGDCGRKSRAGCLRRTPTNLLTDRETFELWELDHP</sequence>
<evidence type="ECO:0000313" key="1">
    <source>
        <dbReference type="EMBL" id="CAA9401585.1"/>
    </source>
</evidence>
<proteinExistence type="predicted"/>
<name>A0A6J4P1C8_9CYAN</name>